<sequence length="77" mass="8567">MHKEVFNVYEIETPAGPELVASRHVADPIPPLGVIRELGHVHGVSTEADAVRVARRVEEMTKRFGHKPGQYLINTIV</sequence>
<comment type="caution">
    <text evidence="1">The sequence shown here is derived from an EMBL/GenBank/DDBJ whole genome shotgun (WGS) entry which is preliminary data.</text>
</comment>
<proteinExistence type="predicted"/>
<evidence type="ECO:0000313" key="1">
    <source>
        <dbReference type="EMBL" id="TXI28404.1"/>
    </source>
</evidence>
<organism evidence="1 2">
    <name type="scientific">Aquipseudomonas alcaligenes</name>
    <name type="common">Pseudomonas alcaligenes</name>
    <dbReference type="NCBI Taxonomy" id="43263"/>
    <lineage>
        <taxon>Bacteria</taxon>
        <taxon>Pseudomonadati</taxon>
        <taxon>Pseudomonadota</taxon>
        <taxon>Gammaproteobacteria</taxon>
        <taxon>Pseudomonadales</taxon>
        <taxon>Pseudomonadaceae</taxon>
        <taxon>Aquipseudomonas</taxon>
    </lineage>
</organism>
<accession>A0A5C7VW14</accession>
<dbReference type="Proteomes" id="UP000321110">
    <property type="component" value="Unassembled WGS sequence"/>
</dbReference>
<evidence type="ECO:0000313" key="2">
    <source>
        <dbReference type="Proteomes" id="UP000321110"/>
    </source>
</evidence>
<gene>
    <name evidence="1" type="ORF">E6Q69_16390</name>
</gene>
<reference evidence="1 2" key="1">
    <citation type="submission" date="2018-09" db="EMBL/GenBank/DDBJ databases">
        <title>Metagenome Assembled Genomes from an Advanced Water Purification Facility.</title>
        <authorList>
            <person name="Stamps B.W."/>
            <person name="Spear J.R."/>
        </authorList>
    </citation>
    <scope>NUCLEOTIDE SEQUENCE [LARGE SCALE GENOMIC DNA]</scope>
    <source>
        <strain evidence="1">Bin_52_1</strain>
    </source>
</reference>
<name>A0A5C7VW14_AQUAC</name>
<dbReference type="EMBL" id="SSFO01000276">
    <property type="protein sequence ID" value="TXI28404.1"/>
    <property type="molecule type" value="Genomic_DNA"/>
</dbReference>
<protein>
    <submittedName>
        <fullName evidence="1">Uncharacterized protein</fullName>
    </submittedName>
</protein>
<dbReference type="AlphaFoldDB" id="A0A5C7VW14"/>